<dbReference type="Proteomes" id="UP001487740">
    <property type="component" value="Unassembled WGS sequence"/>
</dbReference>
<dbReference type="AlphaFoldDB" id="A0AAW0TDA5"/>
<protein>
    <recommendedName>
        <fullName evidence="1">Caspase family p10 domain-containing protein</fullName>
    </recommendedName>
</protein>
<dbReference type="InterPro" id="IPR011600">
    <property type="entry name" value="Pept_C14_caspase"/>
</dbReference>
<evidence type="ECO:0000313" key="3">
    <source>
        <dbReference type="Proteomes" id="UP001487740"/>
    </source>
</evidence>
<proteinExistence type="predicted"/>
<sequence>MGYDVELYEDLKKEDNMRRIKEFSTSERLKKFCRGKIRPIIEENGMDHVSDDIISFYSTSDGFVVYEEPQSGSVFLSVVCEAERACEDSLDDLFRQVQRRYRLEWLGTTPEKQDLGFSKKLNFNSRLRKYSGLMIDGLTSHRRPVMELISETNGRHAGDVTGEPVTG</sequence>
<dbReference type="InterPro" id="IPR002138">
    <property type="entry name" value="Pept_C14_p10"/>
</dbReference>
<keyword evidence="3" id="KW-1185">Reference proteome</keyword>
<dbReference type="Gene3D" id="3.40.50.1460">
    <property type="match status" value="1"/>
</dbReference>
<organism evidence="2 3">
    <name type="scientific">Scylla paramamosain</name>
    <name type="common">Mud crab</name>
    <dbReference type="NCBI Taxonomy" id="85552"/>
    <lineage>
        <taxon>Eukaryota</taxon>
        <taxon>Metazoa</taxon>
        <taxon>Ecdysozoa</taxon>
        <taxon>Arthropoda</taxon>
        <taxon>Crustacea</taxon>
        <taxon>Multicrustacea</taxon>
        <taxon>Malacostraca</taxon>
        <taxon>Eumalacostraca</taxon>
        <taxon>Eucarida</taxon>
        <taxon>Decapoda</taxon>
        <taxon>Pleocyemata</taxon>
        <taxon>Brachyura</taxon>
        <taxon>Eubrachyura</taxon>
        <taxon>Portunoidea</taxon>
        <taxon>Portunidae</taxon>
        <taxon>Portuninae</taxon>
        <taxon>Scylla</taxon>
    </lineage>
</organism>
<dbReference type="GO" id="GO:0004197">
    <property type="term" value="F:cysteine-type endopeptidase activity"/>
    <property type="evidence" value="ECO:0007669"/>
    <property type="project" value="InterPro"/>
</dbReference>
<dbReference type="SUPFAM" id="SSF52129">
    <property type="entry name" value="Caspase-like"/>
    <property type="match status" value="1"/>
</dbReference>
<gene>
    <name evidence="2" type="ORF">O3P69_014322</name>
</gene>
<dbReference type="EMBL" id="JARAKH010000034">
    <property type="protein sequence ID" value="KAK8384666.1"/>
    <property type="molecule type" value="Genomic_DNA"/>
</dbReference>
<reference evidence="2 3" key="1">
    <citation type="submission" date="2023-03" db="EMBL/GenBank/DDBJ databases">
        <title>High-quality genome of Scylla paramamosain provides insights in environmental adaptation.</title>
        <authorList>
            <person name="Zhang L."/>
        </authorList>
    </citation>
    <scope>NUCLEOTIDE SEQUENCE [LARGE SCALE GENOMIC DNA]</scope>
    <source>
        <strain evidence="2">LZ_2023a</strain>
        <tissue evidence="2">Muscle</tissue>
    </source>
</reference>
<dbReference type="PROSITE" id="PS50207">
    <property type="entry name" value="CASPASE_P10"/>
    <property type="match status" value="1"/>
</dbReference>
<name>A0AAW0TDA5_SCYPA</name>
<dbReference type="InterPro" id="IPR029030">
    <property type="entry name" value="Caspase-like_dom_sf"/>
</dbReference>
<feature type="domain" description="Caspase family p10" evidence="1">
    <location>
        <begin position="48"/>
        <end position="104"/>
    </location>
</feature>
<comment type="caution">
    <text evidence="2">The sequence shown here is derived from an EMBL/GenBank/DDBJ whole genome shotgun (WGS) entry which is preliminary data.</text>
</comment>
<dbReference type="Pfam" id="PF00656">
    <property type="entry name" value="Peptidase_C14"/>
    <property type="match status" value="1"/>
</dbReference>
<dbReference type="GO" id="GO:0006508">
    <property type="term" value="P:proteolysis"/>
    <property type="evidence" value="ECO:0007669"/>
    <property type="project" value="InterPro"/>
</dbReference>
<evidence type="ECO:0000259" key="1">
    <source>
        <dbReference type="PROSITE" id="PS50207"/>
    </source>
</evidence>
<accession>A0AAW0TDA5</accession>
<evidence type="ECO:0000313" key="2">
    <source>
        <dbReference type="EMBL" id="KAK8384666.1"/>
    </source>
</evidence>